<dbReference type="InterPro" id="IPR012337">
    <property type="entry name" value="RNaseH-like_sf"/>
</dbReference>
<organism evidence="3 4">
    <name type="scientific">Cerrena zonata</name>
    <dbReference type="NCBI Taxonomy" id="2478898"/>
    <lineage>
        <taxon>Eukaryota</taxon>
        <taxon>Fungi</taxon>
        <taxon>Dikarya</taxon>
        <taxon>Basidiomycota</taxon>
        <taxon>Agaricomycotina</taxon>
        <taxon>Agaricomycetes</taxon>
        <taxon>Polyporales</taxon>
        <taxon>Cerrenaceae</taxon>
        <taxon>Cerrena</taxon>
    </lineage>
</organism>
<dbReference type="Pfam" id="PF05699">
    <property type="entry name" value="Dimer_Tnp_hAT"/>
    <property type="match status" value="1"/>
</dbReference>
<keyword evidence="4" id="KW-1185">Reference proteome</keyword>
<gene>
    <name evidence="3" type="ORF">QCA50_018316</name>
</gene>
<evidence type="ECO:0000259" key="2">
    <source>
        <dbReference type="Pfam" id="PF05699"/>
    </source>
</evidence>
<feature type="region of interest" description="Disordered" evidence="1">
    <location>
        <begin position="16"/>
        <end position="48"/>
    </location>
</feature>
<dbReference type="AlphaFoldDB" id="A0AAW0FGS5"/>
<dbReference type="InterPro" id="IPR008906">
    <property type="entry name" value="HATC_C_dom"/>
</dbReference>
<evidence type="ECO:0000256" key="1">
    <source>
        <dbReference type="SAM" id="MobiDB-lite"/>
    </source>
</evidence>
<comment type="caution">
    <text evidence="3">The sequence shown here is derived from an EMBL/GenBank/DDBJ whole genome shotgun (WGS) entry which is preliminary data.</text>
</comment>
<evidence type="ECO:0000313" key="4">
    <source>
        <dbReference type="Proteomes" id="UP001385951"/>
    </source>
</evidence>
<feature type="domain" description="HAT C-terminal dimerisation" evidence="2">
    <location>
        <begin position="67"/>
        <end position="135"/>
    </location>
</feature>
<dbReference type="GO" id="GO:0046983">
    <property type="term" value="F:protein dimerization activity"/>
    <property type="evidence" value="ECO:0007669"/>
    <property type="project" value="InterPro"/>
</dbReference>
<feature type="compositionally biased region" description="Polar residues" evidence="1">
    <location>
        <begin position="33"/>
        <end position="43"/>
    </location>
</feature>
<dbReference type="EMBL" id="JASBNA010000068">
    <property type="protein sequence ID" value="KAK7678734.1"/>
    <property type="molecule type" value="Genomic_DNA"/>
</dbReference>
<sequence>MLGGISTAEEIVREQWDQYYKPSEEREADDPGVQSQASTTSTAQKRKRYHEDIDNFGLKTGTDSDALTAYLDSPIVGLRLDPINYWSSQLSLGDPLARMALDFLSAPAASTDVERAFSRGGLTVSKRRHALSDQSTRCATVFGSWARVPGMIDESEIVSAMKERNKRTKVTKVPNMYVDNGSDVE</sequence>
<proteinExistence type="predicted"/>
<dbReference type="Proteomes" id="UP001385951">
    <property type="component" value="Unassembled WGS sequence"/>
</dbReference>
<reference evidence="3 4" key="1">
    <citation type="submission" date="2022-09" db="EMBL/GenBank/DDBJ databases">
        <authorList>
            <person name="Palmer J.M."/>
        </authorList>
    </citation>
    <scope>NUCLEOTIDE SEQUENCE [LARGE SCALE GENOMIC DNA]</scope>
    <source>
        <strain evidence="3 4">DSM 7382</strain>
    </source>
</reference>
<name>A0AAW0FGS5_9APHY</name>
<accession>A0AAW0FGS5</accession>
<dbReference type="SUPFAM" id="SSF53098">
    <property type="entry name" value="Ribonuclease H-like"/>
    <property type="match status" value="1"/>
</dbReference>
<evidence type="ECO:0000313" key="3">
    <source>
        <dbReference type="EMBL" id="KAK7678734.1"/>
    </source>
</evidence>
<protein>
    <recommendedName>
        <fullName evidence="2">HAT C-terminal dimerisation domain-containing protein</fullName>
    </recommendedName>
</protein>